<feature type="coiled-coil region" evidence="1">
    <location>
        <begin position="404"/>
        <end position="462"/>
    </location>
</feature>
<gene>
    <name evidence="3" type="ORF">PFMALIP_01393</name>
</gene>
<feature type="region of interest" description="Disordered" evidence="2">
    <location>
        <begin position="24"/>
        <end position="51"/>
    </location>
</feature>
<evidence type="ECO:0000256" key="1">
    <source>
        <dbReference type="SAM" id="Coils"/>
    </source>
</evidence>
<sequence>MNKENIHMDDYNIHNCNIKELSNFSDKNKNHSSSKQKGNSNPLTINYGKEDKYNMDDHKKMIGTIEKMIEYKNSKEKGIIDDGDICISKQENEHGIFNEKRNKEQLNKQGTNGSMNGGTNGSRDGGTNGGTNGNMNGNKDKYQMEDSLYNDEEKKEVCNILNISYRKNKTNYCDDNNLKTEKCNIQRNVKNEMNISYSNQDICIYKIEEGKENVTYKCNNKNKLPMSNPQNRKLYHACSSFKSESTDVTERTMNMDKKLIIKKNILNNDSLNINNMKNIKDLIISKNMMNIQQAYPIHIQNNKETKNWNKKEEHDHNMSSIIKDTLLVEKKKVPKNEDINDYINEKKNQSIIKRNDLSQNNHKGTCIKNVQDVNILKDTEKYNDKNSMLCNNLALYLKDACLNLGKEKQYTNNLLEQKKKLENEIKIMNAQKDIYKKKIKNLEKLCIEKNKITKKYKNMNNTFKSFEHMKIEVPKGDMHSQNEYIENTMEKLYNVFFDAFGEEHIITKMIESLADVYIKKEKNTEMKMIEHKKELDLLKNVEEIVKKKDQYYNELLKKNEIIKSLNINLNNITKSVADMKKSIIENENKSRALLMELSKKDSILKDMEKKILLMKGKEKEFEIERAKIMELLKDNDGNVKSIKEYKDEVKALEEKLKIYIDKSKNKMNDKNYEKMVDKLHDEQIKIHSLLTEKEKIINEKNIQINHLENQLQSWADEATNWVVMADKHAKLITKHNILKKNYEELKLKYIMDMKYIQSNKNEKVKELIKRFS</sequence>
<feature type="compositionally biased region" description="Polar residues" evidence="2">
    <location>
        <begin position="24"/>
        <end position="44"/>
    </location>
</feature>
<evidence type="ECO:0000313" key="4">
    <source>
        <dbReference type="Proteomes" id="UP000030699"/>
    </source>
</evidence>
<reference evidence="3 4" key="2">
    <citation type="submission" date="2013-02" db="EMBL/GenBank/DDBJ databases">
        <title>The Genome Sequence of Plasmodium falciparum MaliPS096_E11.</title>
        <authorList>
            <consortium name="The Broad Institute Genome Sequencing Platform"/>
            <consortium name="The Broad Institute Genome Sequencing Center for Infectious Disease"/>
            <person name="Neafsey D."/>
            <person name="Cheeseman I."/>
            <person name="Volkman S."/>
            <person name="Adams J."/>
            <person name="Walker B."/>
            <person name="Young S.K."/>
            <person name="Zeng Q."/>
            <person name="Gargeya S."/>
            <person name="Fitzgerald M."/>
            <person name="Haas B."/>
            <person name="Abouelleil A."/>
            <person name="Alvarado L."/>
            <person name="Arachchi H.M."/>
            <person name="Berlin A.M."/>
            <person name="Chapman S.B."/>
            <person name="Dewar J."/>
            <person name="Goldberg J."/>
            <person name="Griggs A."/>
            <person name="Gujja S."/>
            <person name="Hansen M."/>
            <person name="Howarth C."/>
            <person name="Imamovic A."/>
            <person name="Larimer J."/>
            <person name="McCowan C."/>
            <person name="Murphy C."/>
            <person name="Neiman D."/>
            <person name="Pearson M."/>
            <person name="Priest M."/>
            <person name="Roberts A."/>
            <person name="Saif S."/>
            <person name="Shea T."/>
            <person name="Sisk P."/>
            <person name="Sykes S."/>
            <person name="Wortman J."/>
            <person name="Nusbaum C."/>
            <person name="Birren B."/>
        </authorList>
    </citation>
    <scope>NUCLEOTIDE SEQUENCE [LARGE SCALE GENOMIC DNA]</scope>
    <source>
        <strain evidence="3 4">MaliPS096_E11</strain>
    </source>
</reference>
<keyword evidence="1" id="KW-0175">Coiled coil</keyword>
<proteinExistence type="predicted"/>
<dbReference type="AlphaFoldDB" id="A0A024WVA1"/>
<feature type="coiled-coil region" evidence="1">
    <location>
        <begin position="635"/>
        <end position="748"/>
    </location>
</feature>
<feature type="compositionally biased region" description="Gly residues" evidence="2">
    <location>
        <begin position="115"/>
        <end position="132"/>
    </location>
</feature>
<protein>
    <submittedName>
        <fullName evidence="3">Uncharacterized protein</fullName>
    </submittedName>
</protein>
<name>A0A024WVA1_PLAFA</name>
<accession>A0A024WVA1</accession>
<evidence type="ECO:0000256" key="2">
    <source>
        <dbReference type="SAM" id="MobiDB-lite"/>
    </source>
</evidence>
<dbReference type="EMBL" id="KI925517">
    <property type="protein sequence ID" value="ETW50665.1"/>
    <property type="molecule type" value="Genomic_DNA"/>
</dbReference>
<dbReference type="OrthoDB" id="271226at2759"/>
<evidence type="ECO:0000313" key="3">
    <source>
        <dbReference type="EMBL" id="ETW50665.1"/>
    </source>
</evidence>
<reference evidence="3 4" key="1">
    <citation type="submission" date="2013-02" db="EMBL/GenBank/DDBJ databases">
        <title>The Genome Annotation of Plasmodium falciparum MaliPS096_E11.</title>
        <authorList>
            <consortium name="The Broad Institute Genome Sequencing Platform"/>
            <consortium name="The Broad Institute Genome Sequencing Center for Infectious Disease"/>
            <person name="Neafsey D."/>
            <person name="Hoffman S."/>
            <person name="Volkman S."/>
            <person name="Rosenthal P."/>
            <person name="Walker B."/>
            <person name="Young S.K."/>
            <person name="Zeng Q."/>
            <person name="Gargeya S."/>
            <person name="Fitzgerald M."/>
            <person name="Haas B."/>
            <person name="Abouelleil A."/>
            <person name="Allen A.W."/>
            <person name="Alvarado L."/>
            <person name="Arachchi H.M."/>
            <person name="Berlin A.M."/>
            <person name="Chapman S.B."/>
            <person name="Gainer-Dewar J."/>
            <person name="Goldberg J."/>
            <person name="Griggs A."/>
            <person name="Gujja S."/>
            <person name="Hansen M."/>
            <person name="Howarth C."/>
            <person name="Imamovic A."/>
            <person name="Ireland A."/>
            <person name="Larimer J."/>
            <person name="McCowan C."/>
            <person name="Murphy C."/>
            <person name="Pearson M."/>
            <person name="Poon T.W."/>
            <person name="Priest M."/>
            <person name="Roberts A."/>
            <person name="Saif S."/>
            <person name="Shea T."/>
            <person name="Sisk P."/>
            <person name="Sykes S."/>
            <person name="Wortman J."/>
            <person name="Nusbaum C."/>
            <person name="Birren B."/>
        </authorList>
    </citation>
    <scope>NUCLEOTIDE SEQUENCE [LARGE SCALE GENOMIC DNA]</scope>
    <source>
        <strain evidence="3 4">MaliPS096_E11</strain>
    </source>
</reference>
<dbReference type="Proteomes" id="UP000030699">
    <property type="component" value="Unassembled WGS sequence"/>
</dbReference>
<feature type="region of interest" description="Disordered" evidence="2">
    <location>
        <begin position="101"/>
        <end position="137"/>
    </location>
</feature>
<organism evidence="3 4">
    <name type="scientific">Plasmodium falciparum MaliPS096_E11</name>
    <dbReference type="NCBI Taxonomy" id="1036727"/>
    <lineage>
        <taxon>Eukaryota</taxon>
        <taxon>Sar</taxon>
        <taxon>Alveolata</taxon>
        <taxon>Apicomplexa</taxon>
        <taxon>Aconoidasida</taxon>
        <taxon>Haemosporida</taxon>
        <taxon>Plasmodiidae</taxon>
        <taxon>Plasmodium</taxon>
        <taxon>Plasmodium (Laverania)</taxon>
    </lineage>
</organism>